<evidence type="ECO:0000256" key="2">
    <source>
        <dbReference type="ARBA" id="ARBA00010446"/>
    </source>
</evidence>
<dbReference type="GO" id="GO:0009277">
    <property type="term" value="C:fungal-type cell wall"/>
    <property type="evidence" value="ECO:0007669"/>
    <property type="project" value="InterPro"/>
</dbReference>
<proteinExistence type="inferred from homology"/>
<accession>A0A4Q2DJI3</accession>
<evidence type="ECO:0000313" key="7">
    <source>
        <dbReference type="EMBL" id="RXW20037.1"/>
    </source>
</evidence>
<dbReference type="Proteomes" id="UP000290288">
    <property type="component" value="Unassembled WGS sequence"/>
</dbReference>
<feature type="signal peptide" evidence="6">
    <location>
        <begin position="1"/>
        <end position="20"/>
    </location>
</feature>
<dbReference type="OrthoDB" id="4225815at2759"/>
<dbReference type="AlphaFoldDB" id="A0A4Q2DJI3"/>
<name>A0A4Q2DJI3_9AGAR</name>
<keyword evidence="5 6" id="KW-1015">Disulfide bond</keyword>
<dbReference type="CDD" id="cd23507">
    <property type="entry name" value="hydrophobin_I"/>
    <property type="match status" value="1"/>
</dbReference>
<evidence type="ECO:0000313" key="8">
    <source>
        <dbReference type="Proteomes" id="UP000290288"/>
    </source>
</evidence>
<keyword evidence="8" id="KW-1185">Reference proteome</keyword>
<evidence type="ECO:0000256" key="6">
    <source>
        <dbReference type="RuleBase" id="RU365009"/>
    </source>
</evidence>
<dbReference type="STRING" id="2316362.A0A4Q2DJI3"/>
<comment type="subcellular location">
    <subcellularLocation>
        <location evidence="1 6">Secreted</location>
        <location evidence="1 6">Cell wall</location>
    </subcellularLocation>
</comment>
<feature type="chain" id="PRO_5021039442" description="Hydrophobin" evidence="6">
    <location>
        <begin position="21"/>
        <end position="120"/>
    </location>
</feature>
<keyword evidence="4 6" id="KW-0964">Secreted</keyword>
<comment type="caution">
    <text evidence="7">The sequence shown here is derived from an EMBL/GenBank/DDBJ whole genome shotgun (WGS) entry which is preliminary data.</text>
</comment>
<evidence type="ECO:0000256" key="4">
    <source>
        <dbReference type="ARBA" id="ARBA00022525"/>
    </source>
</evidence>
<reference evidence="7 8" key="1">
    <citation type="submission" date="2019-01" db="EMBL/GenBank/DDBJ databases">
        <title>Draft genome sequence of Psathyrella aberdarensis IHI B618.</title>
        <authorList>
            <person name="Buettner E."/>
            <person name="Kellner H."/>
        </authorList>
    </citation>
    <scope>NUCLEOTIDE SEQUENCE [LARGE SCALE GENOMIC DNA]</scope>
    <source>
        <strain evidence="7 8">IHI B618</strain>
    </source>
</reference>
<keyword evidence="3 6" id="KW-0134">Cell wall</keyword>
<comment type="similarity">
    <text evidence="2 6">Belongs to the fungal hydrophobin family.</text>
</comment>
<dbReference type="SMART" id="SM00075">
    <property type="entry name" value="HYDRO"/>
    <property type="match status" value="1"/>
</dbReference>
<dbReference type="Pfam" id="PF01185">
    <property type="entry name" value="Hydrophobin"/>
    <property type="match status" value="1"/>
</dbReference>
<gene>
    <name evidence="7" type="ORF">EST38_g5795</name>
</gene>
<organism evidence="7 8">
    <name type="scientific">Candolleomyces aberdarensis</name>
    <dbReference type="NCBI Taxonomy" id="2316362"/>
    <lineage>
        <taxon>Eukaryota</taxon>
        <taxon>Fungi</taxon>
        <taxon>Dikarya</taxon>
        <taxon>Basidiomycota</taxon>
        <taxon>Agaricomycotina</taxon>
        <taxon>Agaricomycetes</taxon>
        <taxon>Agaricomycetidae</taxon>
        <taxon>Agaricales</taxon>
        <taxon>Agaricineae</taxon>
        <taxon>Psathyrellaceae</taxon>
        <taxon>Candolleomyces</taxon>
    </lineage>
</organism>
<dbReference type="EMBL" id="SDEE01000169">
    <property type="protein sequence ID" value="RXW20037.1"/>
    <property type="molecule type" value="Genomic_DNA"/>
</dbReference>
<evidence type="ECO:0000256" key="1">
    <source>
        <dbReference type="ARBA" id="ARBA00004191"/>
    </source>
</evidence>
<evidence type="ECO:0000256" key="5">
    <source>
        <dbReference type="ARBA" id="ARBA00023157"/>
    </source>
</evidence>
<evidence type="ECO:0000256" key="3">
    <source>
        <dbReference type="ARBA" id="ARBA00022512"/>
    </source>
</evidence>
<protein>
    <recommendedName>
        <fullName evidence="6">Hydrophobin</fullName>
    </recommendedName>
</protein>
<keyword evidence="6" id="KW-0732">Signal</keyword>
<dbReference type="InterPro" id="IPR001338">
    <property type="entry name" value="Class_I_Hydrophobin"/>
</dbReference>
<dbReference type="GO" id="GO:0005199">
    <property type="term" value="F:structural constituent of cell wall"/>
    <property type="evidence" value="ECO:0007669"/>
    <property type="project" value="InterPro"/>
</dbReference>
<sequence length="120" mass="12207">MLARIFSLVAASSLFLLAAAAPGGKENGGHNDVSQCNNGEVYCCNQTQEAESVDKRTSVILELVGVDASNLQGLVGSNCSPLTAIGVGSGGSCSNQQVCCQKNFNNGLVVIGCSPIDISV</sequence>